<dbReference type="GO" id="GO:0050661">
    <property type="term" value="F:NADP binding"/>
    <property type="evidence" value="ECO:0007669"/>
    <property type="project" value="InterPro"/>
</dbReference>
<feature type="domain" description="Shikimate dehydrogenase substrate binding N-terminal" evidence="10">
    <location>
        <begin position="16"/>
        <end position="98"/>
    </location>
</feature>
<dbReference type="PANTHER" id="PTHR21089:SF1">
    <property type="entry name" value="BIFUNCTIONAL 3-DEHYDROQUINATE DEHYDRATASE_SHIKIMATE DEHYDROGENASE, CHLOROPLASTIC"/>
    <property type="match status" value="1"/>
</dbReference>
<feature type="active site" description="Proton acceptor" evidence="8">
    <location>
        <position position="75"/>
    </location>
</feature>
<comment type="catalytic activity">
    <reaction evidence="7 8">
        <text>shikimate + NADP(+) = 3-dehydroshikimate + NADPH + H(+)</text>
        <dbReference type="Rhea" id="RHEA:17737"/>
        <dbReference type="ChEBI" id="CHEBI:15378"/>
        <dbReference type="ChEBI" id="CHEBI:16630"/>
        <dbReference type="ChEBI" id="CHEBI:36208"/>
        <dbReference type="ChEBI" id="CHEBI:57783"/>
        <dbReference type="ChEBI" id="CHEBI:58349"/>
        <dbReference type="EC" id="1.1.1.25"/>
    </reaction>
</comment>
<dbReference type="GO" id="GO:0004764">
    <property type="term" value="F:shikimate 3-dehydrogenase (NADP+) activity"/>
    <property type="evidence" value="ECO:0007669"/>
    <property type="project" value="UniProtKB-UniRule"/>
</dbReference>
<feature type="domain" description="SDH C-terminal" evidence="11">
    <location>
        <begin position="255"/>
        <end position="282"/>
    </location>
</feature>
<feature type="binding site" evidence="8">
    <location>
        <position position="111"/>
    </location>
    <ligand>
        <name>shikimate</name>
        <dbReference type="ChEBI" id="CHEBI:36208"/>
    </ligand>
</feature>
<comment type="similarity">
    <text evidence="8">Belongs to the shikimate dehydrogenase family.</text>
</comment>
<dbReference type="GO" id="GO:0008652">
    <property type="term" value="P:amino acid biosynthetic process"/>
    <property type="evidence" value="ECO:0007669"/>
    <property type="project" value="UniProtKB-KW"/>
</dbReference>
<evidence type="ECO:0000256" key="3">
    <source>
        <dbReference type="ARBA" id="ARBA00022605"/>
    </source>
</evidence>
<dbReference type="EC" id="1.1.1.25" evidence="2 8"/>
<evidence type="ECO:0000259" key="11">
    <source>
        <dbReference type="Pfam" id="PF18317"/>
    </source>
</evidence>
<gene>
    <name evidence="8 12" type="primary">aroE</name>
    <name evidence="12" type="ORF">KTH89_12625</name>
</gene>
<dbReference type="NCBIfam" id="TIGR00507">
    <property type="entry name" value="aroE"/>
    <property type="match status" value="1"/>
</dbReference>
<comment type="caution">
    <text evidence="8">Lacks conserved residue(s) required for the propagation of feature annotation.</text>
</comment>
<dbReference type="AlphaFoldDB" id="A0A949NBA9"/>
<feature type="binding site" evidence="8">
    <location>
        <begin position="135"/>
        <end position="139"/>
    </location>
    <ligand>
        <name>NADP(+)</name>
        <dbReference type="ChEBI" id="CHEBI:58349"/>
    </ligand>
</feature>
<organism evidence="12 13">
    <name type="scientific">Diplocloster agilis</name>
    <dbReference type="NCBI Taxonomy" id="2850323"/>
    <lineage>
        <taxon>Bacteria</taxon>
        <taxon>Bacillati</taxon>
        <taxon>Bacillota</taxon>
        <taxon>Clostridia</taxon>
        <taxon>Lachnospirales</taxon>
        <taxon>Lachnospiraceae</taxon>
        <taxon>Diplocloster</taxon>
    </lineage>
</organism>
<dbReference type="Pfam" id="PF08501">
    <property type="entry name" value="Shikimate_dh_N"/>
    <property type="match status" value="1"/>
</dbReference>
<sequence length="286" mass="31250">MPDTNEKCYRKEFITVFGSPVDENPTVVIMDAAFEALGLDWIYNAFEVYPQDLETAVQSIKALHMKGANCTIPHKVAVMKYLDHISDAASIIGAVNTIYLKDGETYGENSDGKGFTKALEEEQIPITDKNYVLLGAGGAAKAIAVELALAGAGKITVVNRSRERGEDLVELLRAKTPVKADFVLWDHSYELPADTDVLINCTSIGLYPDTSSPDLVYDSLRPNMVVCDVIPNPPQTPFLTEAQNRGCHTLNGCAMLVNQGAINIKLWTGLDAPRDIMKAALLKEFQ</sequence>
<dbReference type="InterPro" id="IPR006151">
    <property type="entry name" value="Shikm_DH/Glu-tRNA_Rdtase"/>
</dbReference>
<evidence type="ECO:0000256" key="2">
    <source>
        <dbReference type="ARBA" id="ARBA00012962"/>
    </source>
</evidence>
<dbReference type="InterPro" id="IPR046346">
    <property type="entry name" value="Aminoacid_DH-like_N_sf"/>
</dbReference>
<dbReference type="SUPFAM" id="SSF53223">
    <property type="entry name" value="Aminoacid dehydrogenase-like, N-terminal domain"/>
    <property type="match status" value="1"/>
</dbReference>
<dbReference type="InterPro" id="IPR013708">
    <property type="entry name" value="Shikimate_DH-bd_N"/>
</dbReference>
<dbReference type="HAMAP" id="MF_00222">
    <property type="entry name" value="Shikimate_DH_AroE"/>
    <property type="match status" value="1"/>
</dbReference>
<evidence type="ECO:0000256" key="6">
    <source>
        <dbReference type="ARBA" id="ARBA00023141"/>
    </source>
</evidence>
<dbReference type="Pfam" id="PF01488">
    <property type="entry name" value="Shikimate_DH"/>
    <property type="match status" value="1"/>
</dbReference>
<evidence type="ECO:0000259" key="9">
    <source>
        <dbReference type="Pfam" id="PF01488"/>
    </source>
</evidence>
<feature type="domain" description="Quinate/shikimate 5-dehydrogenase/glutamyl-tRNA reductase" evidence="9">
    <location>
        <begin position="126"/>
        <end position="203"/>
    </location>
</feature>
<comment type="caution">
    <text evidence="12">The sequence shown here is derived from an EMBL/GenBank/DDBJ whole genome shotgun (WGS) entry which is preliminary data.</text>
</comment>
<dbReference type="InterPro" id="IPR022893">
    <property type="entry name" value="Shikimate_DH_fam"/>
</dbReference>
<evidence type="ECO:0000313" key="12">
    <source>
        <dbReference type="EMBL" id="MBU9737387.1"/>
    </source>
</evidence>
<dbReference type="PANTHER" id="PTHR21089">
    <property type="entry name" value="SHIKIMATE DEHYDROGENASE"/>
    <property type="match status" value="1"/>
</dbReference>
<dbReference type="Gene3D" id="3.40.50.720">
    <property type="entry name" value="NAD(P)-binding Rossmann-like Domain"/>
    <property type="match status" value="1"/>
</dbReference>
<reference evidence="12" key="1">
    <citation type="submission" date="2021-06" db="EMBL/GenBank/DDBJ databases">
        <title>Description of novel taxa of the family Lachnospiraceae.</title>
        <authorList>
            <person name="Chaplin A.V."/>
            <person name="Sokolova S.R."/>
            <person name="Pikina A.P."/>
            <person name="Korzhanova M."/>
            <person name="Belova V."/>
            <person name="Korostin D."/>
            <person name="Efimov B.A."/>
        </authorList>
    </citation>
    <scope>NUCLEOTIDE SEQUENCE</scope>
    <source>
        <strain evidence="12">ASD5720</strain>
    </source>
</reference>
<evidence type="ECO:0000259" key="10">
    <source>
        <dbReference type="Pfam" id="PF08501"/>
    </source>
</evidence>
<comment type="subunit">
    <text evidence="8">Homodimer.</text>
</comment>
<protein>
    <recommendedName>
        <fullName evidence="2 8">Shikimate dehydrogenase (NADP(+))</fullName>
        <shortName evidence="8">SDH</shortName>
        <ecNumber evidence="2 8">1.1.1.25</ecNumber>
    </recommendedName>
</protein>
<dbReference type="InterPro" id="IPR036291">
    <property type="entry name" value="NAD(P)-bd_dom_sf"/>
</dbReference>
<feature type="binding site" evidence="8">
    <location>
        <position position="252"/>
    </location>
    <ligand>
        <name>NADP(+)</name>
        <dbReference type="ChEBI" id="CHEBI:58349"/>
    </ligand>
</feature>
<dbReference type="InterPro" id="IPR011342">
    <property type="entry name" value="Shikimate_DH"/>
</dbReference>
<evidence type="ECO:0000256" key="1">
    <source>
        <dbReference type="ARBA" id="ARBA00004871"/>
    </source>
</evidence>
<comment type="pathway">
    <text evidence="1 8">Metabolic intermediate biosynthesis; chorismate biosynthesis; chorismate from D-erythrose 4-phosphate and phosphoenolpyruvate: step 4/7.</text>
</comment>
<keyword evidence="3 8" id="KW-0028">Amino-acid biosynthesis</keyword>
<evidence type="ECO:0000256" key="8">
    <source>
        <dbReference type="HAMAP-Rule" id="MF_00222"/>
    </source>
</evidence>
<keyword evidence="6 8" id="KW-0057">Aromatic amino acid biosynthesis</keyword>
<dbReference type="RefSeq" id="WP_238721955.1">
    <property type="nucleotide sequence ID" value="NZ_JAHQCW010000020.1"/>
</dbReference>
<keyword evidence="4 8" id="KW-0521">NADP</keyword>
<dbReference type="Pfam" id="PF18317">
    <property type="entry name" value="SDH_C"/>
    <property type="match status" value="1"/>
</dbReference>
<feature type="binding site" evidence="8">
    <location>
        <position position="229"/>
    </location>
    <ligand>
        <name>NADP(+)</name>
        <dbReference type="ChEBI" id="CHEBI:58349"/>
    </ligand>
</feature>
<dbReference type="SUPFAM" id="SSF51735">
    <property type="entry name" value="NAD(P)-binding Rossmann-fold domains"/>
    <property type="match status" value="1"/>
</dbReference>
<evidence type="ECO:0000256" key="7">
    <source>
        <dbReference type="ARBA" id="ARBA00049442"/>
    </source>
</evidence>
<keyword evidence="5 8" id="KW-0560">Oxidoreductase</keyword>
<proteinExistence type="inferred from homology"/>
<dbReference type="EMBL" id="JAHQCW010000020">
    <property type="protein sequence ID" value="MBU9737387.1"/>
    <property type="molecule type" value="Genomic_DNA"/>
</dbReference>
<dbReference type="Proteomes" id="UP000712157">
    <property type="component" value="Unassembled WGS sequence"/>
</dbReference>
<feature type="binding site" evidence="8">
    <location>
        <position position="71"/>
    </location>
    <ligand>
        <name>shikimate</name>
        <dbReference type="ChEBI" id="CHEBI:36208"/>
    </ligand>
</feature>
<dbReference type="GO" id="GO:0009423">
    <property type="term" value="P:chorismate biosynthetic process"/>
    <property type="evidence" value="ECO:0007669"/>
    <property type="project" value="UniProtKB-UniRule"/>
</dbReference>
<accession>A0A949NBA9</accession>
<evidence type="ECO:0000313" key="13">
    <source>
        <dbReference type="Proteomes" id="UP000712157"/>
    </source>
</evidence>
<feature type="binding site" evidence="8">
    <location>
        <position position="96"/>
    </location>
    <ligand>
        <name>shikimate</name>
        <dbReference type="ChEBI" id="CHEBI:36208"/>
    </ligand>
</feature>
<dbReference type="GO" id="GO:0009073">
    <property type="term" value="P:aromatic amino acid family biosynthetic process"/>
    <property type="evidence" value="ECO:0007669"/>
    <property type="project" value="UniProtKB-KW"/>
</dbReference>
<keyword evidence="13" id="KW-1185">Reference proteome</keyword>
<dbReference type="InterPro" id="IPR041121">
    <property type="entry name" value="SDH_C"/>
</dbReference>
<evidence type="ECO:0000256" key="5">
    <source>
        <dbReference type="ARBA" id="ARBA00023002"/>
    </source>
</evidence>
<evidence type="ECO:0000256" key="4">
    <source>
        <dbReference type="ARBA" id="ARBA00022857"/>
    </source>
</evidence>
<feature type="binding site" evidence="8">
    <location>
        <position position="259"/>
    </location>
    <ligand>
        <name>shikimate</name>
        <dbReference type="ChEBI" id="CHEBI:36208"/>
    </ligand>
</feature>
<dbReference type="GO" id="GO:0019632">
    <property type="term" value="P:shikimate metabolic process"/>
    <property type="evidence" value="ECO:0007669"/>
    <property type="project" value="InterPro"/>
</dbReference>
<dbReference type="CDD" id="cd01065">
    <property type="entry name" value="NAD_bind_Shikimate_DH"/>
    <property type="match status" value="1"/>
</dbReference>
<feature type="binding site" evidence="8">
    <location>
        <position position="87"/>
    </location>
    <ligand>
        <name>NADP(+)</name>
        <dbReference type="ChEBI" id="CHEBI:58349"/>
    </ligand>
</feature>
<comment type="function">
    <text evidence="8">Involved in the biosynthesis of the chorismate, which leads to the biosynthesis of aromatic amino acids. Catalyzes the reversible NADPH linked reduction of 3-dehydroshikimate (DHSA) to yield shikimate (SA).</text>
</comment>
<dbReference type="Gene3D" id="3.40.50.10860">
    <property type="entry name" value="Leucine Dehydrogenase, chain A, domain 1"/>
    <property type="match status" value="1"/>
</dbReference>
<name>A0A949NBA9_9FIRM</name>